<name>A0A7T4EDW5_9CORY</name>
<dbReference type="Proteomes" id="UP000596145">
    <property type="component" value="Chromosome"/>
</dbReference>
<dbReference type="RefSeq" id="WP_005389765.1">
    <property type="nucleotide sequence ID" value="NZ_CP066007.1"/>
</dbReference>
<dbReference type="EMBL" id="CP066007">
    <property type="protein sequence ID" value="QQB45578.1"/>
    <property type="molecule type" value="Genomic_DNA"/>
</dbReference>
<dbReference type="AlphaFoldDB" id="A0A7T4EDW5"/>
<accession>A0A7T4EDW5</accession>
<dbReference type="Proteomes" id="UP000617681">
    <property type="component" value="Chromosome"/>
</dbReference>
<reference evidence="1 3" key="1">
    <citation type="submission" date="2020-12" db="EMBL/GenBank/DDBJ databases">
        <title>FDA dAtabase for Regulatory Grade micrObial Sequences (FDA-ARGOS): Supporting development and validation of Infectious Disease Dx tests.</title>
        <authorList>
            <person name="Sproer C."/>
            <person name="Gronow S."/>
            <person name="Severitt S."/>
            <person name="Schroder I."/>
            <person name="Tallon L."/>
            <person name="Sadzewicz L."/>
            <person name="Zhao X."/>
            <person name="Boylan J."/>
            <person name="Ott S."/>
            <person name="Bowen H."/>
            <person name="Vavikolanu K."/>
            <person name="Mehta A."/>
            <person name="Aluvathingal J."/>
            <person name="Nadendla S."/>
            <person name="Lowell S."/>
            <person name="Myers T."/>
            <person name="Yan Y."/>
            <person name="Sichtig H."/>
        </authorList>
    </citation>
    <scope>NUCLEOTIDE SEQUENCE [LARGE SCALE GENOMIC DNA]</scope>
    <source>
        <strain evidence="1 3">FDAARGOS_1053</strain>
        <strain evidence="2">FDAARGOS_1191</strain>
    </source>
</reference>
<gene>
    <name evidence="1" type="ORF">I6I10_08650</name>
    <name evidence="2" type="ORF">I6J21_07495</name>
</gene>
<dbReference type="GeneID" id="92760252"/>
<evidence type="ECO:0000313" key="3">
    <source>
        <dbReference type="Proteomes" id="UP000596145"/>
    </source>
</evidence>
<protein>
    <submittedName>
        <fullName evidence="1">Uncharacterized protein</fullName>
    </submittedName>
</protein>
<dbReference type="OrthoDB" id="4420183at2"/>
<organism evidence="1 3">
    <name type="scientific">Corynebacterium glucuronolyticum</name>
    <dbReference type="NCBI Taxonomy" id="39791"/>
    <lineage>
        <taxon>Bacteria</taxon>
        <taxon>Bacillati</taxon>
        <taxon>Actinomycetota</taxon>
        <taxon>Actinomycetes</taxon>
        <taxon>Mycobacteriales</taxon>
        <taxon>Corynebacteriaceae</taxon>
        <taxon>Corynebacterium</taxon>
    </lineage>
</organism>
<proteinExistence type="predicted"/>
<evidence type="ECO:0000313" key="1">
    <source>
        <dbReference type="EMBL" id="QQB45578.1"/>
    </source>
</evidence>
<sequence>MVPMTSDTTTDLSCIGLDLGDWPKTVEAAINSGTLAVVGETNGGQLVQFNDPSGARISILTSEPYAVFSGFTGSTVVTAHVTMVNDVLALLDVVNDAGFHITSLTVNLAQGPILVDSEPLQFEGVELTAMAIDATVSPATDVQPRLHSAGAELIDAGSGAAVPDASASLTTPVVRADYRTTELTGQRFIHAVVHEPLPMDICLPDGPTLPEKGDVISGTVMLTGSVALPASGGCGGGCGGGGCGCGGGSCGGHA</sequence>
<dbReference type="EMBL" id="CP069534">
    <property type="protein sequence ID" value="QRP69668.1"/>
    <property type="molecule type" value="Genomic_DNA"/>
</dbReference>
<evidence type="ECO:0000313" key="2">
    <source>
        <dbReference type="EMBL" id="QRP69668.1"/>
    </source>
</evidence>